<keyword evidence="16" id="KW-1185">Reference proteome</keyword>
<feature type="transmembrane region" description="Helical" evidence="13">
    <location>
        <begin position="91"/>
        <end position="114"/>
    </location>
</feature>
<accession>A0A844G107</accession>
<reference evidence="15 16" key="1">
    <citation type="submission" date="2019-08" db="EMBL/GenBank/DDBJ databases">
        <title>In-depth cultivation of the pig gut microbiome towards novel bacterial diversity and tailored functional studies.</title>
        <authorList>
            <person name="Wylensek D."/>
            <person name="Hitch T.C.A."/>
            <person name="Clavel T."/>
        </authorList>
    </citation>
    <scope>NUCLEOTIDE SEQUENCE [LARGE SCALE GENOMIC DNA]</scope>
    <source>
        <strain evidence="15 16">BBE-744-WT-12</strain>
    </source>
</reference>
<dbReference type="InterPro" id="IPR008915">
    <property type="entry name" value="Peptidase_M50"/>
</dbReference>
<evidence type="ECO:0000256" key="9">
    <source>
        <dbReference type="ARBA" id="ARBA00022833"/>
    </source>
</evidence>
<protein>
    <submittedName>
        <fullName evidence="15">Site-2 protease family protein</fullName>
    </submittedName>
</protein>
<gene>
    <name evidence="15" type="ORF">FYJ85_04730</name>
</gene>
<feature type="transmembrane region" description="Helical" evidence="13">
    <location>
        <begin position="134"/>
        <end position="156"/>
    </location>
</feature>
<feature type="transmembrane region" description="Helical" evidence="13">
    <location>
        <begin position="15"/>
        <end position="38"/>
    </location>
</feature>
<feature type="domain" description="Peptidase M50" evidence="14">
    <location>
        <begin position="122"/>
        <end position="183"/>
    </location>
</feature>
<comment type="similarity">
    <text evidence="3">Belongs to the peptidase M50B family.</text>
</comment>
<evidence type="ECO:0000313" key="15">
    <source>
        <dbReference type="EMBL" id="MST96351.1"/>
    </source>
</evidence>
<dbReference type="InterPro" id="IPR052348">
    <property type="entry name" value="Metallopeptidase_M50B"/>
</dbReference>
<evidence type="ECO:0000256" key="5">
    <source>
        <dbReference type="ARBA" id="ARBA00022670"/>
    </source>
</evidence>
<dbReference type="GO" id="GO:0006508">
    <property type="term" value="P:proteolysis"/>
    <property type="evidence" value="ECO:0007669"/>
    <property type="project" value="UniProtKB-KW"/>
</dbReference>
<evidence type="ECO:0000313" key="16">
    <source>
        <dbReference type="Proteomes" id="UP000435649"/>
    </source>
</evidence>
<evidence type="ECO:0000256" key="12">
    <source>
        <dbReference type="ARBA" id="ARBA00023136"/>
    </source>
</evidence>
<dbReference type="PANTHER" id="PTHR35864:SF1">
    <property type="entry name" value="ZINC METALLOPROTEASE YWHC-RELATED"/>
    <property type="match status" value="1"/>
</dbReference>
<dbReference type="AlphaFoldDB" id="A0A844G107"/>
<feature type="transmembrane region" description="Helical" evidence="13">
    <location>
        <begin position="191"/>
        <end position="209"/>
    </location>
</feature>
<keyword evidence="7" id="KW-0479">Metal-binding</keyword>
<evidence type="ECO:0000256" key="11">
    <source>
        <dbReference type="ARBA" id="ARBA00023049"/>
    </source>
</evidence>
<dbReference type="GO" id="GO:0008237">
    <property type="term" value="F:metallopeptidase activity"/>
    <property type="evidence" value="ECO:0007669"/>
    <property type="project" value="UniProtKB-KW"/>
</dbReference>
<keyword evidence="8" id="KW-0378">Hydrolase</keyword>
<proteinExistence type="inferred from homology"/>
<feature type="transmembrane region" description="Helical" evidence="13">
    <location>
        <begin position="168"/>
        <end position="185"/>
    </location>
</feature>
<name>A0A844G107_9BACT</name>
<keyword evidence="4" id="KW-1003">Cell membrane</keyword>
<evidence type="ECO:0000256" key="8">
    <source>
        <dbReference type="ARBA" id="ARBA00022801"/>
    </source>
</evidence>
<dbReference type="PANTHER" id="PTHR35864">
    <property type="entry name" value="ZINC METALLOPROTEASE MJ0611-RELATED"/>
    <property type="match status" value="1"/>
</dbReference>
<feature type="transmembrane region" description="Helical" evidence="13">
    <location>
        <begin position="58"/>
        <end position="79"/>
    </location>
</feature>
<dbReference type="GO" id="GO:0046872">
    <property type="term" value="F:metal ion binding"/>
    <property type="evidence" value="ECO:0007669"/>
    <property type="project" value="UniProtKB-KW"/>
</dbReference>
<keyword evidence="11" id="KW-0482">Metalloprotease</keyword>
<sequence>MNLFITQLFEDPQRFFIWLLVVIFSICCHEFMHAWAALKQGDPTAADEGHLTLNPMKQMGPFSLVMLAVCGIAWGRVPVRPWQMRHRHSDALVSLAGPATNFGLFLIFGILFYVCYRAGVENQAALMLLELGSVLNIVLCLFNLLPVPGLDGFAILKSFFPKLGEVNSEWSSGAFLVAFMLLFFVGFRYVALAGGFMFYLLCGTLVGIFG</sequence>
<keyword evidence="6 13" id="KW-0812">Transmembrane</keyword>
<evidence type="ECO:0000256" key="7">
    <source>
        <dbReference type="ARBA" id="ARBA00022723"/>
    </source>
</evidence>
<dbReference type="Pfam" id="PF02163">
    <property type="entry name" value="Peptidase_M50"/>
    <property type="match status" value="1"/>
</dbReference>
<organism evidence="15 16">
    <name type="scientific">Victivallis lenta</name>
    <dbReference type="NCBI Taxonomy" id="2606640"/>
    <lineage>
        <taxon>Bacteria</taxon>
        <taxon>Pseudomonadati</taxon>
        <taxon>Lentisphaerota</taxon>
        <taxon>Lentisphaeria</taxon>
        <taxon>Victivallales</taxon>
        <taxon>Victivallaceae</taxon>
        <taxon>Victivallis</taxon>
    </lineage>
</organism>
<evidence type="ECO:0000256" key="6">
    <source>
        <dbReference type="ARBA" id="ARBA00022692"/>
    </source>
</evidence>
<dbReference type="Proteomes" id="UP000435649">
    <property type="component" value="Unassembled WGS sequence"/>
</dbReference>
<comment type="subcellular location">
    <subcellularLocation>
        <location evidence="2">Cell membrane</location>
        <topology evidence="2">Multi-pass membrane protein</topology>
    </subcellularLocation>
</comment>
<dbReference type="CDD" id="cd06158">
    <property type="entry name" value="S2P-M50_like_1"/>
    <property type="match status" value="1"/>
</dbReference>
<dbReference type="InterPro" id="IPR044537">
    <property type="entry name" value="Rip2-like"/>
</dbReference>
<evidence type="ECO:0000256" key="4">
    <source>
        <dbReference type="ARBA" id="ARBA00022475"/>
    </source>
</evidence>
<evidence type="ECO:0000256" key="1">
    <source>
        <dbReference type="ARBA" id="ARBA00001947"/>
    </source>
</evidence>
<comment type="caution">
    <text evidence="15">The sequence shown here is derived from an EMBL/GenBank/DDBJ whole genome shotgun (WGS) entry which is preliminary data.</text>
</comment>
<keyword evidence="5 15" id="KW-0645">Protease</keyword>
<evidence type="ECO:0000256" key="3">
    <source>
        <dbReference type="ARBA" id="ARBA00007931"/>
    </source>
</evidence>
<keyword evidence="10 13" id="KW-1133">Transmembrane helix</keyword>
<evidence type="ECO:0000256" key="2">
    <source>
        <dbReference type="ARBA" id="ARBA00004651"/>
    </source>
</evidence>
<dbReference type="EMBL" id="VUNS01000003">
    <property type="protein sequence ID" value="MST96351.1"/>
    <property type="molecule type" value="Genomic_DNA"/>
</dbReference>
<keyword evidence="9" id="KW-0862">Zinc</keyword>
<dbReference type="RefSeq" id="WP_106053863.1">
    <property type="nucleotide sequence ID" value="NZ_CALXOB010000006.1"/>
</dbReference>
<dbReference type="GO" id="GO:0005886">
    <property type="term" value="C:plasma membrane"/>
    <property type="evidence" value="ECO:0007669"/>
    <property type="project" value="UniProtKB-SubCell"/>
</dbReference>
<comment type="cofactor">
    <cofactor evidence="1">
        <name>Zn(2+)</name>
        <dbReference type="ChEBI" id="CHEBI:29105"/>
    </cofactor>
</comment>
<evidence type="ECO:0000256" key="10">
    <source>
        <dbReference type="ARBA" id="ARBA00022989"/>
    </source>
</evidence>
<evidence type="ECO:0000259" key="14">
    <source>
        <dbReference type="Pfam" id="PF02163"/>
    </source>
</evidence>
<keyword evidence="12 13" id="KW-0472">Membrane</keyword>
<evidence type="ECO:0000256" key="13">
    <source>
        <dbReference type="SAM" id="Phobius"/>
    </source>
</evidence>